<dbReference type="EMBL" id="JAFEUP010000001">
    <property type="protein sequence ID" value="MBM7060083.1"/>
    <property type="molecule type" value="Genomic_DNA"/>
</dbReference>
<dbReference type="Gene3D" id="1.10.10.60">
    <property type="entry name" value="Homeodomain-like"/>
    <property type="match status" value="1"/>
</dbReference>
<protein>
    <submittedName>
        <fullName evidence="6">TetR/AcrR family transcriptional regulator</fullName>
    </submittedName>
</protein>
<evidence type="ECO:0000256" key="2">
    <source>
        <dbReference type="ARBA" id="ARBA00023125"/>
    </source>
</evidence>
<dbReference type="SUPFAM" id="SSF48498">
    <property type="entry name" value="Tetracyclin repressor-like, C-terminal domain"/>
    <property type="match status" value="1"/>
</dbReference>
<evidence type="ECO:0000256" key="4">
    <source>
        <dbReference type="PROSITE-ProRule" id="PRU00335"/>
    </source>
</evidence>
<dbReference type="PRINTS" id="PR00455">
    <property type="entry name" value="HTHTETR"/>
</dbReference>
<keyword evidence="1" id="KW-0805">Transcription regulation</keyword>
<dbReference type="RefSeq" id="WP_204915166.1">
    <property type="nucleotide sequence ID" value="NZ_JAFEUP010000001.1"/>
</dbReference>
<feature type="DNA-binding region" description="H-T-H motif" evidence="4">
    <location>
        <begin position="32"/>
        <end position="51"/>
    </location>
</feature>
<keyword evidence="3" id="KW-0804">Transcription</keyword>
<dbReference type="Proteomes" id="UP000717995">
    <property type="component" value="Unassembled WGS sequence"/>
</dbReference>
<dbReference type="InterPro" id="IPR036271">
    <property type="entry name" value="Tet_transcr_reg_TetR-rel_C_sf"/>
</dbReference>
<keyword evidence="7" id="KW-1185">Reference proteome</keyword>
<dbReference type="Pfam" id="PF00440">
    <property type="entry name" value="TetR_N"/>
    <property type="match status" value="1"/>
</dbReference>
<gene>
    <name evidence="6" type="ORF">JQX08_05130</name>
</gene>
<name>A0ABS2ID48_9GAMM</name>
<dbReference type="SUPFAM" id="SSF46689">
    <property type="entry name" value="Homeodomain-like"/>
    <property type="match status" value="1"/>
</dbReference>
<dbReference type="PANTHER" id="PTHR47506:SF7">
    <property type="entry name" value="TRANSCRIPTIONAL REGULATORY PROTEIN"/>
    <property type="match status" value="1"/>
</dbReference>
<reference evidence="6 7" key="1">
    <citation type="submission" date="2021-02" db="EMBL/GenBank/DDBJ databases">
        <authorList>
            <person name="Lee D.-H."/>
        </authorList>
    </citation>
    <scope>NUCLEOTIDE SEQUENCE [LARGE SCALE GENOMIC DNA]</scope>
    <source>
        <strain evidence="6 7">UL073</strain>
    </source>
</reference>
<organism evidence="6 7">
    <name type="scientific">Zestomonas insulae</name>
    <dbReference type="NCBI Taxonomy" id="2809017"/>
    <lineage>
        <taxon>Bacteria</taxon>
        <taxon>Pseudomonadati</taxon>
        <taxon>Pseudomonadota</taxon>
        <taxon>Gammaproteobacteria</taxon>
        <taxon>Pseudomonadales</taxon>
        <taxon>Pseudomonadaceae</taxon>
        <taxon>Zestomonas</taxon>
    </lineage>
</organism>
<accession>A0ABS2ID48</accession>
<sequence length="192" mass="20466">MRYSEDHKAKTHQRIIEEAARRFRSDGVGATGLQSLMKGLGLTHGGFYAHFKSKDELVETALAHAAEQLGTELDEALGDDAPLSAFIARYLSSAHRAEPGAGCPLPTISAELGQRGQPSDTTNALVQNRLALIESGLHGEAAADQSVLMLCAMVGALTLSRSVSDADLSDRLLKTTRRLLIEQADAADKTQA</sequence>
<evidence type="ECO:0000256" key="3">
    <source>
        <dbReference type="ARBA" id="ARBA00023163"/>
    </source>
</evidence>
<evidence type="ECO:0000259" key="5">
    <source>
        <dbReference type="PROSITE" id="PS50977"/>
    </source>
</evidence>
<dbReference type="Gene3D" id="1.10.357.10">
    <property type="entry name" value="Tetracycline Repressor, domain 2"/>
    <property type="match status" value="1"/>
</dbReference>
<proteinExistence type="predicted"/>
<keyword evidence="2 4" id="KW-0238">DNA-binding</keyword>
<dbReference type="InterPro" id="IPR001647">
    <property type="entry name" value="HTH_TetR"/>
</dbReference>
<dbReference type="InterPro" id="IPR009057">
    <property type="entry name" value="Homeodomain-like_sf"/>
</dbReference>
<dbReference type="PANTHER" id="PTHR47506">
    <property type="entry name" value="TRANSCRIPTIONAL REGULATORY PROTEIN"/>
    <property type="match status" value="1"/>
</dbReference>
<feature type="domain" description="HTH tetR-type" evidence="5">
    <location>
        <begin position="9"/>
        <end position="69"/>
    </location>
</feature>
<comment type="caution">
    <text evidence="6">The sequence shown here is derived from an EMBL/GenBank/DDBJ whole genome shotgun (WGS) entry which is preliminary data.</text>
</comment>
<evidence type="ECO:0000256" key="1">
    <source>
        <dbReference type="ARBA" id="ARBA00023015"/>
    </source>
</evidence>
<evidence type="ECO:0000313" key="7">
    <source>
        <dbReference type="Proteomes" id="UP000717995"/>
    </source>
</evidence>
<evidence type="ECO:0000313" key="6">
    <source>
        <dbReference type="EMBL" id="MBM7060083.1"/>
    </source>
</evidence>
<dbReference type="PROSITE" id="PS50977">
    <property type="entry name" value="HTH_TETR_2"/>
    <property type="match status" value="1"/>
</dbReference>